<protein>
    <recommendedName>
        <fullName evidence="3">Protein BatD</fullName>
    </recommendedName>
</protein>
<organism evidence="2">
    <name type="scientific">termite gut metagenome</name>
    <dbReference type="NCBI Taxonomy" id="433724"/>
    <lineage>
        <taxon>unclassified sequences</taxon>
        <taxon>metagenomes</taxon>
        <taxon>organismal metagenomes</taxon>
    </lineage>
</organism>
<evidence type="ECO:0000256" key="1">
    <source>
        <dbReference type="SAM" id="Phobius"/>
    </source>
</evidence>
<proteinExistence type="predicted"/>
<reference evidence="2" key="1">
    <citation type="submission" date="2019-03" db="EMBL/GenBank/DDBJ databases">
        <title>Single cell metagenomics reveals metabolic interactions within the superorganism composed of flagellate Streblomastix strix and complex community of Bacteroidetes bacteria on its surface.</title>
        <authorList>
            <person name="Treitli S.C."/>
            <person name="Kolisko M."/>
            <person name="Husnik F."/>
            <person name="Keeling P."/>
            <person name="Hampl V."/>
        </authorList>
    </citation>
    <scope>NUCLEOTIDE SEQUENCE</scope>
    <source>
        <strain evidence="2">STM</strain>
    </source>
</reference>
<keyword evidence="1" id="KW-0472">Membrane</keyword>
<sequence length="362" mass="41871">MSKNTYFILLLLFIIGTTRLAAQSPIIEAEIDSIQLIIGEQTKIHLQVVTNSKQRAIFPFFNEGDTLVKGVEIVEISKPDSQYLDNNQRLCIGQDYTITSFDSALYYLPPFVVNVDSVEYRSRALSLKVYSMPVDTLHPMAFFQQKNIMSPPFEWRDWYSLIGCSCVVLLLLVLLVYLIIRLCDNKPIIRKIKIEPKLSPHQLAMQTIDGIKNEKIWQKGRIKEYYTELTDMIRAYISERFQFNALEMTSSEIIDHLLKIKDKNTLKDLKYLFGTADLVKFAKYNPQMNENDINLTVAIEFINQTRQSDEELIPQPTEMTIIEKRSLRYKVLLIGCIVILSTAIIGAYVYIGTRLYDLFLSF</sequence>
<gene>
    <name evidence="2" type="ORF">EZS27_009895</name>
</gene>
<feature type="transmembrane region" description="Helical" evidence="1">
    <location>
        <begin position="158"/>
        <end position="180"/>
    </location>
</feature>
<dbReference type="AlphaFoldDB" id="A0A5J4S867"/>
<evidence type="ECO:0000313" key="2">
    <source>
        <dbReference type="EMBL" id="KAA6342336.1"/>
    </source>
</evidence>
<keyword evidence="1" id="KW-1133">Transmembrane helix</keyword>
<comment type="caution">
    <text evidence="2">The sequence shown here is derived from an EMBL/GenBank/DDBJ whole genome shotgun (WGS) entry which is preliminary data.</text>
</comment>
<accession>A0A5J4S867</accession>
<evidence type="ECO:0008006" key="3">
    <source>
        <dbReference type="Google" id="ProtNLM"/>
    </source>
</evidence>
<keyword evidence="1" id="KW-0812">Transmembrane</keyword>
<feature type="transmembrane region" description="Helical" evidence="1">
    <location>
        <begin position="331"/>
        <end position="351"/>
    </location>
</feature>
<name>A0A5J4S867_9ZZZZ</name>
<dbReference type="EMBL" id="SNRY01000332">
    <property type="protein sequence ID" value="KAA6342336.1"/>
    <property type="molecule type" value="Genomic_DNA"/>
</dbReference>